<name>S7ZIW3_PENO1</name>
<evidence type="ECO:0000256" key="1">
    <source>
        <dbReference type="SAM" id="MobiDB-lite"/>
    </source>
</evidence>
<dbReference type="PhylomeDB" id="S7ZIW3"/>
<dbReference type="Pfam" id="PF11951">
    <property type="entry name" value="Fungal_trans_2"/>
    <property type="match status" value="1"/>
</dbReference>
<dbReference type="OrthoDB" id="4158087at2759"/>
<reference evidence="2 3" key="1">
    <citation type="journal article" date="2013" name="PLoS ONE">
        <title>Genomic and secretomic analyses reveal unique features of the lignocellulolytic enzyme system of Penicillium decumbens.</title>
        <authorList>
            <person name="Liu G."/>
            <person name="Zhang L."/>
            <person name="Wei X."/>
            <person name="Zou G."/>
            <person name="Qin Y."/>
            <person name="Ma L."/>
            <person name="Li J."/>
            <person name="Zheng H."/>
            <person name="Wang S."/>
            <person name="Wang C."/>
            <person name="Xun L."/>
            <person name="Zhao G.-P."/>
            <person name="Zhou Z."/>
            <person name="Qu Y."/>
        </authorList>
    </citation>
    <scope>NUCLEOTIDE SEQUENCE [LARGE SCALE GENOMIC DNA]</scope>
    <source>
        <strain evidence="3">114-2 / CGMCC 5302</strain>
    </source>
</reference>
<dbReference type="AlphaFoldDB" id="S7ZIW3"/>
<organism evidence="2 3">
    <name type="scientific">Penicillium oxalicum (strain 114-2 / CGMCC 5302)</name>
    <name type="common">Penicillium decumbens</name>
    <dbReference type="NCBI Taxonomy" id="933388"/>
    <lineage>
        <taxon>Eukaryota</taxon>
        <taxon>Fungi</taxon>
        <taxon>Dikarya</taxon>
        <taxon>Ascomycota</taxon>
        <taxon>Pezizomycotina</taxon>
        <taxon>Eurotiomycetes</taxon>
        <taxon>Eurotiomycetidae</taxon>
        <taxon>Eurotiales</taxon>
        <taxon>Aspergillaceae</taxon>
        <taxon>Penicillium</taxon>
    </lineage>
</organism>
<evidence type="ECO:0008006" key="4">
    <source>
        <dbReference type="Google" id="ProtNLM"/>
    </source>
</evidence>
<dbReference type="EMBL" id="KB644412">
    <property type="protein sequence ID" value="EPS30219.1"/>
    <property type="molecule type" value="Genomic_DNA"/>
</dbReference>
<proteinExistence type="predicted"/>
<feature type="compositionally biased region" description="Low complexity" evidence="1">
    <location>
        <begin position="181"/>
        <end position="195"/>
    </location>
</feature>
<sequence length="678" mass="75673">MASINSERANPNPTPDAPSVRWQFIDASNNSRSNLTRVKRHVMQEYMRQKKGGSRNSESEDDQSRPVATGRRSKKSRPTSRRTSRKTPKADKQNEQPTTSRTKRKKATSGDRLNPTEEVEEISRDLITESTGPSSLPIDITKTTFTVPFRTLPSTSSHELRNYFDDSEEGRACSQGSYPADPCQTPSWSSSSPISSLGFPRSPRTMLSAARTDPFNSLPVELDLDGQRLFDFYVNEMPACSYGSHFRSAKAHNWYTRVFVPEAMKGAVAFQNTVLVHAANTWAWVRNQTETPDTLLHRDRAVSMLREHLTRHPHDNSDVAIVSCLSAAALEDFDPRPGHKEISWVHMRAAREMIRSRGGSAAFENTRLGMLINWQDYILSGYETHGNTFFFDQPSPTSPASPRVRSLSTQSSYNNLHSLPSPPDSTSSACSDLTACPDLTQAIVVTSGPSPIDEIRLQCEEFLDFLRRCEQLALYQRDNSAACDMARHTAVQDTSLLRRILAAPAGARFTASGDRKQMVARMTALMMLNAALWDYRYSPVRTGTFLRTLEQAMTDSEVSMSGSVEAILQILLECNDGPLETWAAGMDGSVTPTHPDASPDFSQYRPTANSPSARPWFVGRMLKIAKRLGADSWYRVNEFLFACLTLQVCEPGVCLTEPDLRREILEAPLTSYIMPSLC</sequence>
<evidence type="ECO:0000313" key="3">
    <source>
        <dbReference type="Proteomes" id="UP000019376"/>
    </source>
</evidence>
<feature type="region of interest" description="Disordered" evidence="1">
    <location>
        <begin position="393"/>
        <end position="427"/>
    </location>
</feature>
<evidence type="ECO:0000313" key="2">
    <source>
        <dbReference type="EMBL" id="EPS30219.1"/>
    </source>
</evidence>
<protein>
    <recommendedName>
        <fullName evidence="4">Sigma-70 region 2 family protein</fullName>
    </recommendedName>
</protein>
<gene>
    <name evidence="2" type="ORF">PDE_05169</name>
</gene>
<feature type="compositionally biased region" description="Polar residues" evidence="1">
    <location>
        <begin position="1"/>
        <end position="11"/>
    </location>
</feature>
<dbReference type="STRING" id="933388.S7ZIW3"/>
<feature type="compositionally biased region" description="Basic residues" evidence="1">
    <location>
        <begin position="71"/>
        <end position="87"/>
    </location>
</feature>
<dbReference type="eggNOG" id="ENOG502T9Z9">
    <property type="taxonomic scope" value="Eukaryota"/>
</dbReference>
<dbReference type="PANTHER" id="PTHR37540">
    <property type="entry name" value="TRANSCRIPTION FACTOR (ACR-2), PUTATIVE-RELATED-RELATED"/>
    <property type="match status" value="1"/>
</dbReference>
<dbReference type="Proteomes" id="UP000019376">
    <property type="component" value="Unassembled WGS sequence"/>
</dbReference>
<dbReference type="InterPro" id="IPR021858">
    <property type="entry name" value="Fun_TF"/>
</dbReference>
<dbReference type="HOGENOM" id="CLU_026641_0_0_1"/>
<keyword evidence="3" id="KW-1185">Reference proteome</keyword>
<feature type="compositionally biased region" description="Polar residues" evidence="1">
    <location>
        <begin position="26"/>
        <end position="36"/>
    </location>
</feature>
<feature type="compositionally biased region" description="Polar residues" evidence="1">
    <location>
        <begin position="394"/>
        <end position="427"/>
    </location>
</feature>
<accession>S7ZIW3</accession>
<dbReference type="PANTHER" id="PTHR37540:SF10">
    <property type="entry name" value="SIGMA-70 REGION 2 FAMILY PROTEIN"/>
    <property type="match status" value="1"/>
</dbReference>
<feature type="region of interest" description="Disordered" evidence="1">
    <location>
        <begin position="166"/>
        <end position="195"/>
    </location>
</feature>
<feature type="region of interest" description="Disordered" evidence="1">
    <location>
        <begin position="1"/>
        <end position="139"/>
    </location>
</feature>